<feature type="domain" description="PARP catalytic" evidence="5">
    <location>
        <begin position="236"/>
        <end position="449"/>
    </location>
</feature>
<evidence type="ECO:0000313" key="8">
    <source>
        <dbReference type="Proteomes" id="UP001497522"/>
    </source>
</evidence>
<dbReference type="InterPro" id="IPR012317">
    <property type="entry name" value="Poly(ADP-ribose)pol_cat_dom"/>
</dbReference>
<dbReference type="PANTHER" id="PTHR32263:SF12">
    <property type="entry name" value="INACTIVE POLY [ADP-RIBOSE] POLYMERASE SRO4-RELATED"/>
    <property type="match status" value="1"/>
</dbReference>
<evidence type="ECO:0000313" key="7">
    <source>
        <dbReference type="EMBL" id="CAK9858207.1"/>
    </source>
</evidence>
<evidence type="ECO:0008006" key="9">
    <source>
        <dbReference type="Google" id="ProtNLM"/>
    </source>
</evidence>
<evidence type="ECO:0000256" key="2">
    <source>
        <dbReference type="ARBA" id="ARBA00022473"/>
    </source>
</evidence>
<proteinExistence type="predicted"/>
<dbReference type="PANTHER" id="PTHR32263">
    <property type="entry name" value="INACTIVE POLY [ADP-RIBOSE] POLYMERASE SRO4-RELATED"/>
    <property type="match status" value="1"/>
</dbReference>
<dbReference type="PROSITE" id="PS51059">
    <property type="entry name" value="PARP_CATALYTIC"/>
    <property type="match status" value="1"/>
</dbReference>
<dbReference type="SUPFAM" id="SSF56399">
    <property type="entry name" value="ADP-ribosylation"/>
    <property type="match status" value="1"/>
</dbReference>
<organism evidence="7 8">
    <name type="scientific">Sphagnum jensenii</name>
    <dbReference type="NCBI Taxonomy" id="128206"/>
    <lineage>
        <taxon>Eukaryota</taxon>
        <taxon>Viridiplantae</taxon>
        <taxon>Streptophyta</taxon>
        <taxon>Embryophyta</taxon>
        <taxon>Bryophyta</taxon>
        <taxon>Sphagnophytina</taxon>
        <taxon>Sphagnopsida</taxon>
        <taxon>Sphagnales</taxon>
        <taxon>Sphagnaceae</taxon>
        <taxon>Sphagnum</taxon>
    </lineage>
</organism>
<gene>
    <name evidence="7" type="ORF">CSSPJE1EN2_LOCUS1202</name>
</gene>
<comment type="subcellular location">
    <subcellularLocation>
        <location evidence="1">Nucleus</location>
    </subcellularLocation>
</comment>
<dbReference type="Pfam" id="PF00644">
    <property type="entry name" value="PARP"/>
    <property type="match status" value="1"/>
</dbReference>
<dbReference type="Pfam" id="PF12174">
    <property type="entry name" value="RST"/>
    <property type="match status" value="1"/>
</dbReference>
<evidence type="ECO:0000259" key="5">
    <source>
        <dbReference type="PROSITE" id="PS51059"/>
    </source>
</evidence>
<reference evidence="7 8" key="1">
    <citation type="submission" date="2024-03" db="EMBL/GenBank/DDBJ databases">
        <authorList>
            <consortium name="ELIXIR-Norway"/>
            <consortium name="Elixir Norway"/>
        </authorList>
    </citation>
    <scope>NUCLEOTIDE SEQUENCE [LARGE SCALE GENOMIC DNA]</scope>
</reference>
<dbReference type="InterPro" id="IPR044964">
    <property type="entry name" value="RCD1/SRO1-5"/>
</dbReference>
<keyword evidence="4" id="KW-0539">Nucleus</keyword>
<evidence type="ECO:0000256" key="4">
    <source>
        <dbReference type="ARBA" id="ARBA00023242"/>
    </source>
</evidence>
<evidence type="ECO:0000256" key="3">
    <source>
        <dbReference type="ARBA" id="ARBA00023016"/>
    </source>
</evidence>
<evidence type="ECO:0000259" key="6">
    <source>
        <dbReference type="PROSITE" id="PS51879"/>
    </source>
</evidence>
<keyword evidence="8" id="KW-1185">Reference proteome</keyword>
<sequence length="544" mass="59930">MALSSLPCPQSYSADLRQGFAPLAVHRQRVACLAPSMHRQRPPSYLRLLLPIIMMEISFTGISASNDDAAAALATRTSSFPSCEHSRKRKHIYEVATPLSAVVAPAAAAAANGDHSIWESSKRSRVVVEELNPELDSTVQPTCLHKSRFAKRVFVRGKQSSHCAKVVCPLCRRNANSRQWVPSLEDEEEFADVKAKLIKELGLFDSDSVIPGIYQDPDSNGQVQPQVCERCGHSQIDADVQFTWPSLENEEEFAEVKAKLMKGLGLFGSGALITGIYKDSSPRGLARLQAFERQEQLTREARGHANVQYAWHGTSKTGVSGIILHGFGQPRTPTNGSAYGVGVYLAPENHADVSAVYADVDKNGEQHILLCRVILGAAELVLQGSDQFHPSSEHFDTGADDLFAPKRLIVWSTHMNTHILPLHIVSFKLAPRWRGKSLHQHMAKQPSEEWCDHVGGIQRRVVGPTSPCVSFPGLFVILRQRLAAEDLYFLEQQHVAFKAGRLPREQLIKVCRDVAGDAQLVNAIQQLTKRPKSSLKCVQVNLGG</sequence>
<feature type="domain" description="RST" evidence="6">
    <location>
        <begin position="462"/>
        <end position="533"/>
    </location>
</feature>
<dbReference type="Gene3D" id="3.90.228.10">
    <property type="match status" value="1"/>
</dbReference>
<name>A0ABP1A6N9_9BRYO</name>
<dbReference type="PROSITE" id="PS51879">
    <property type="entry name" value="RST"/>
    <property type="match status" value="1"/>
</dbReference>
<dbReference type="Proteomes" id="UP001497522">
    <property type="component" value="Chromosome 1"/>
</dbReference>
<protein>
    <recommendedName>
        <fullName evidence="9">Poly [ADP-ribose] polymerase</fullName>
    </recommendedName>
</protein>
<accession>A0ABP1A6N9</accession>
<dbReference type="EMBL" id="OZ023702">
    <property type="protein sequence ID" value="CAK9858207.1"/>
    <property type="molecule type" value="Genomic_DNA"/>
</dbReference>
<keyword evidence="3" id="KW-0346">Stress response</keyword>
<keyword evidence="2" id="KW-0217">Developmental protein</keyword>
<evidence type="ECO:0000256" key="1">
    <source>
        <dbReference type="ARBA" id="ARBA00004123"/>
    </source>
</evidence>
<dbReference type="InterPro" id="IPR022003">
    <property type="entry name" value="RST"/>
</dbReference>